<dbReference type="InterPro" id="IPR016181">
    <property type="entry name" value="Acyl_CoA_acyltransferase"/>
</dbReference>
<reference evidence="6 7" key="1">
    <citation type="journal article" date="2018" name="BMC Genomics">
        <title>Comparative genome analyses reveal sequence features reflecting distinct modes of host-adaptation between dicot and monocot powdery mildew.</title>
        <authorList>
            <person name="Wu Y."/>
            <person name="Ma X."/>
            <person name="Pan Z."/>
            <person name="Kale S.D."/>
            <person name="Song Y."/>
            <person name="King H."/>
            <person name="Zhang Q."/>
            <person name="Presley C."/>
            <person name="Deng X."/>
            <person name="Wei C.I."/>
            <person name="Xiao S."/>
        </authorList>
    </citation>
    <scope>NUCLEOTIDE SEQUENCE [LARGE SCALE GENOMIC DNA]</scope>
    <source>
        <strain evidence="6">UMSG2</strain>
    </source>
</reference>
<organism evidence="6 7">
    <name type="scientific">Erysiphe neolycopersici</name>
    <dbReference type="NCBI Taxonomy" id="212602"/>
    <lineage>
        <taxon>Eukaryota</taxon>
        <taxon>Fungi</taxon>
        <taxon>Dikarya</taxon>
        <taxon>Ascomycota</taxon>
        <taxon>Pezizomycotina</taxon>
        <taxon>Leotiomycetes</taxon>
        <taxon>Erysiphales</taxon>
        <taxon>Erysiphaceae</taxon>
        <taxon>Erysiphe</taxon>
    </lineage>
</organism>
<proteinExistence type="inferred from homology"/>
<dbReference type="Gene3D" id="3.40.630.60">
    <property type="match status" value="1"/>
</dbReference>
<name>A0A420I0P7_9PEZI</name>
<dbReference type="GO" id="GO:0005634">
    <property type="term" value="C:nucleus"/>
    <property type="evidence" value="ECO:0007669"/>
    <property type="project" value="TreeGrafter"/>
</dbReference>
<dbReference type="PANTHER" id="PTHR10279:SF10">
    <property type="entry name" value="ORNITHINE DECARBOXYLASE ANTIZYME"/>
    <property type="match status" value="1"/>
</dbReference>
<comment type="similarity">
    <text evidence="2">Belongs to the ODC antizyme family.</text>
</comment>
<dbReference type="AlphaFoldDB" id="A0A420I0P7"/>
<dbReference type="InterPro" id="IPR038581">
    <property type="entry name" value="ODC_AZ_sf"/>
</dbReference>
<evidence type="ECO:0000313" key="6">
    <source>
        <dbReference type="EMBL" id="RKF63244.1"/>
    </source>
</evidence>
<dbReference type="GO" id="GO:0008073">
    <property type="term" value="F:ornithine decarboxylase inhibitor activity"/>
    <property type="evidence" value="ECO:0007669"/>
    <property type="project" value="InterPro"/>
</dbReference>
<dbReference type="SUPFAM" id="SSF55729">
    <property type="entry name" value="Acyl-CoA N-acyltransferases (Nat)"/>
    <property type="match status" value="1"/>
</dbReference>
<evidence type="ECO:0000256" key="5">
    <source>
        <dbReference type="ARBA" id="ARBA00022758"/>
    </source>
</evidence>
<dbReference type="STRING" id="212602.A0A420I0P7"/>
<evidence type="ECO:0000256" key="1">
    <source>
        <dbReference type="ARBA" id="ARBA00002307"/>
    </source>
</evidence>
<comment type="subunit">
    <text evidence="3">Interacts with ODC and thereby sterically blocks ODC homodimerization.</text>
</comment>
<evidence type="ECO:0000313" key="7">
    <source>
        <dbReference type="Proteomes" id="UP000286134"/>
    </source>
</evidence>
<dbReference type="PANTHER" id="PTHR10279">
    <property type="entry name" value="ORNITHINE DECARBOXYLASE ANTIZYME"/>
    <property type="match status" value="1"/>
</dbReference>
<gene>
    <name evidence="6" type="ORF">OnM2_026042</name>
</gene>
<dbReference type="Proteomes" id="UP000286134">
    <property type="component" value="Unassembled WGS sequence"/>
</dbReference>
<evidence type="ECO:0000256" key="3">
    <source>
        <dbReference type="ARBA" id="ARBA00011486"/>
    </source>
</evidence>
<dbReference type="Pfam" id="PF02100">
    <property type="entry name" value="ODC_AZ"/>
    <property type="match status" value="1"/>
</dbReference>
<comment type="function">
    <text evidence="1">Ornithine decarboxylase (ODC) antizyme protein that negatively regulates ODC activity and intracellular polyamine biosynthesis in response to increased intracellular polyamine levels. Binds to ODC monomers, inhibiting the assembly of the functional ODC homodimer, and targets the monomers for ubiquitin-independent proteolytic destruction by the 26S proteasome.</text>
</comment>
<sequence length="282" mass="31599">MAPITKDTSGSYVTMKLDNILASAYCVDTSTRLVGFHYSTSGVGGMLKIFSIHLFQYVLISKKGRSGFPEALGNTPGHKPPATSPPLVYESSANKQLIKSKLRQYDFKSGKRQIHRKGAAYNIREECERLFCETMKVTFLGEEGRFTDNGSYEMGTDTHISSTIALNKKIDAYFEVWDYVGGCNFRGFVGGHTNKQSLFVFFENSTIHKDLKQGLMALIDFAEVVFDVPLIVLCLDRLIPEHELNPLLKSLSWVGFKPVLLESLTNSTSVISTKWFFMGMEI</sequence>
<dbReference type="GO" id="GO:0075523">
    <property type="term" value="P:viral translational frameshifting"/>
    <property type="evidence" value="ECO:0007669"/>
    <property type="project" value="UniProtKB-KW"/>
</dbReference>
<evidence type="ECO:0000256" key="2">
    <source>
        <dbReference type="ARBA" id="ARBA00008796"/>
    </source>
</evidence>
<dbReference type="GO" id="GO:0005737">
    <property type="term" value="C:cytoplasm"/>
    <property type="evidence" value="ECO:0007669"/>
    <property type="project" value="TreeGrafter"/>
</dbReference>
<dbReference type="OrthoDB" id="5959761at2759"/>
<comment type="caution">
    <text evidence="6">The sequence shown here is derived from an EMBL/GenBank/DDBJ whole genome shotgun (WGS) entry which is preliminary data.</text>
</comment>
<evidence type="ECO:0000256" key="4">
    <source>
        <dbReference type="ARBA" id="ARBA00017712"/>
    </source>
</evidence>
<accession>A0A420I0P7</accession>
<dbReference type="GO" id="GO:0045732">
    <property type="term" value="P:positive regulation of protein catabolic process"/>
    <property type="evidence" value="ECO:0007669"/>
    <property type="project" value="TreeGrafter"/>
</dbReference>
<keyword evidence="5" id="KW-0688">Ribosomal frameshifting</keyword>
<dbReference type="InterPro" id="IPR002993">
    <property type="entry name" value="ODC_AZ"/>
</dbReference>
<dbReference type="EMBL" id="MCFK01002692">
    <property type="protein sequence ID" value="RKF63244.1"/>
    <property type="molecule type" value="Genomic_DNA"/>
</dbReference>
<keyword evidence="7" id="KW-1185">Reference proteome</keyword>
<protein>
    <recommendedName>
        <fullName evidence="4">Ornithine decarboxylase antizyme</fullName>
    </recommendedName>
</protein>